<accession>A0ABQ4E917</accession>
<dbReference type="InterPro" id="IPR024756">
    <property type="entry name" value="PCDO_beta_N"/>
</dbReference>
<dbReference type="InterPro" id="IPR000627">
    <property type="entry name" value="Intradiol_dOase_C"/>
</dbReference>
<dbReference type="Proteomes" id="UP000646749">
    <property type="component" value="Unassembled WGS sequence"/>
</dbReference>
<evidence type="ECO:0000313" key="6">
    <source>
        <dbReference type="EMBL" id="GIG91226.1"/>
    </source>
</evidence>
<dbReference type="NCBIfam" id="TIGR02422">
    <property type="entry name" value="protocat_beta"/>
    <property type="match status" value="1"/>
</dbReference>
<proteinExistence type="inferred from homology"/>
<evidence type="ECO:0000259" key="5">
    <source>
        <dbReference type="PROSITE" id="PS00083"/>
    </source>
</evidence>
<feature type="domain" description="Intradiol ring-cleavage dioxygenases" evidence="5">
    <location>
        <begin position="111"/>
        <end position="139"/>
    </location>
</feature>
<dbReference type="PANTHER" id="PTHR33711:SF10">
    <property type="entry name" value="INTRADIOL RING-CLEAVAGE DIOXYGENASES DOMAIN-CONTAINING PROTEIN"/>
    <property type="match status" value="1"/>
</dbReference>
<dbReference type="RefSeq" id="WP_203869611.1">
    <property type="nucleotide sequence ID" value="NZ_BONW01000034.1"/>
</dbReference>
<name>A0ABQ4E917_9ACTN</name>
<gene>
    <name evidence="6" type="primary">pcaH</name>
    <name evidence="6" type="ORF">Pen02_61620</name>
</gene>
<evidence type="ECO:0000256" key="2">
    <source>
        <dbReference type="ARBA" id="ARBA00022964"/>
    </source>
</evidence>
<dbReference type="EMBL" id="BONW01000034">
    <property type="protein sequence ID" value="GIG91226.1"/>
    <property type="molecule type" value="Genomic_DNA"/>
</dbReference>
<dbReference type="CDD" id="cd03464">
    <property type="entry name" value="3_4-PCD_beta"/>
    <property type="match status" value="1"/>
</dbReference>
<dbReference type="InterPro" id="IPR012785">
    <property type="entry name" value="Protocat_dOase_b"/>
</dbReference>
<dbReference type="PANTHER" id="PTHR33711">
    <property type="entry name" value="DIOXYGENASE, PUTATIVE (AFU_ORTHOLOGUE AFUA_2G02910)-RELATED"/>
    <property type="match status" value="1"/>
</dbReference>
<protein>
    <submittedName>
        <fullName evidence="6">Protocatechuate 3,4-dioxygenase subunit beta</fullName>
    </submittedName>
</protein>
<feature type="region of interest" description="Disordered" evidence="4">
    <location>
        <begin position="1"/>
        <end position="20"/>
    </location>
</feature>
<dbReference type="InterPro" id="IPR015889">
    <property type="entry name" value="Intradiol_dOase_core"/>
</dbReference>
<dbReference type="SUPFAM" id="SSF49482">
    <property type="entry name" value="Aromatic compound dioxygenase"/>
    <property type="match status" value="1"/>
</dbReference>
<sequence length="273" mass="30723">MTTDHIRATEPNERGDGEFDADGIVPVAGAARPSGLVLPRYRHDDPDTHPPMLFPDYGSTNLRAPKQPLALLPQRLTEVTGPLLGEGRLGELDHDLTRQHAGEPQGQRIIVHGRVLDGNGRPVPHTLVEIWQPNAAGRYRHANDNWPAPLDPNFTGVGRTLTDADGHYRFVTVQPGAYPWRNHPNAWRPAHIHFSLFGQAFTQRLVTQMYFPGDPLFFQDPVFNSVRDPLARERLISRYDHSVTEPEWALGFEFDIVLRGREATPFEDGEDDD</sequence>
<evidence type="ECO:0000256" key="1">
    <source>
        <dbReference type="ARBA" id="ARBA00007825"/>
    </source>
</evidence>
<organism evidence="6 7">
    <name type="scientific">Plantactinospora endophytica</name>
    <dbReference type="NCBI Taxonomy" id="673535"/>
    <lineage>
        <taxon>Bacteria</taxon>
        <taxon>Bacillati</taxon>
        <taxon>Actinomycetota</taxon>
        <taxon>Actinomycetes</taxon>
        <taxon>Micromonosporales</taxon>
        <taxon>Micromonosporaceae</taxon>
        <taxon>Plantactinospora</taxon>
    </lineage>
</organism>
<evidence type="ECO:0000256" key="3">
    <source>
        <dbReference type="ARBA" id="ARBA00023002"/>
    </source>
</evidence>
<comment type="similarity">
    <text evidence="1">Belongs to the intradiol ring-cleavage dioxygenase family.</text>
</comment>
<keyword evidence="2" id="KW-0223">Dioxygenase</keyword>
<keyword evidence="7" id="KW-1185">Reference proteome</keyword>
<feature type="compositionally biased region" description="Basic and acidic residues" evidence="4">
    <location>
        <begin position="1"/>
        <end position="17"/>
    </location>
</feature>
<evidence type="ECO:0000313" key="7">
    <source>
        <dbReference type="Proteomes" id="UP000646749"/>
    </source>
</evidence>
<dbReference type="Pfam" id="PF12391">
    <property type="entry name" value="PCDO_beta_N"/>
    <property type="match status" value="1"/>
</dbReference>
<dbReference type="Gene3D" id="2.60.130.10">
    <property type="entry name" value="Aromatic compound dioxygenase"/>
    <property type="match status" value="1"/>
</dbReference>
<dbReference type="InterPro" id="IPR050770">
    <property type="entry name" value="Intradiol_RC_Dioxygenase"/>
</dbReference>
<dbReference type="PROSITE" id="PS00083">
    <property type="entry name" value="INTRADIOL_DIOXYGENAS"/>
    <property type="match status" value="1"/>
</dbReference>
<evidence type="ECO:0000256" key="4">
    <source>
        <dbReference type="SAM" id="MobiDB-lite"/>
    </source>
</evidence>
<reference evidence="6 7" key="1">
    <citation type="submission" date="2021-01" db="EMBL/GenBank/DDBJ databases">
        <title>Whole genome shotgun sequence of Plantactinospora endophytica NBRC 110450.</title>
        <authorList>
            <person name="Komaki H."/>
            <person name="Tamura T."/>
        </authorList>
    </citation>
    <scope>NUCLEOTIDE SEQUENCE [LARGE SCALE GENOMIC DNA]</scope>
    <source>
        <strain evidence="6 7">NBRC 110450</strain>
    </source>
</reference>
<comment type="caution">
    <text evidence="6">The sequence shown here is derived from an EMBL/GenBank/DDBJ whole genome shotgun (WGS) entry which is preliminary data.</text>
</comment>
<dbReference type="Pfam" id="PF00775">
    <property type="entry name" value="Dioxygenase_C"/>
    <property type="match status" value="1"/>
</dbReference>
<keyword evidence="3" id="KW-0560">Oxidoreductase</keyword>